<name>A0A0R3RM52_9BILA</name>
<dbReference type="InterPro" id="IPR001124">
    <property type="entry name" value="Lipid-bd_serum_glycop_C"/>
</dbReference>
<dbReference type="Proteomes" id="UP000050640">
    <property type="component" value="Unplaced"/>
</dbReference>
<keyword evidence="2" id="KW-1185">Reference proteome</keyword>
<sequence>MILPIKLNSTVHATIHQISATGQLTVRRKLDGSPYVHIIGCYASSGFNDVFLEGDGLFEDIFNAYFRRNAAAQMRKQLPIRVCKMMQSIVEKRINAPLRGMSKVIPLNKLSNFAKRAINSIKLADLPKHCRTTLCKRKIEHRQTISHLSASTGNFNTVPIDSQPVFTENDNTDVQEINDKPSMHRFSLAHAEALQRVTSSPTSPTSANNGHRMDASASLDPCADCYSSNNISQYENDNKTKILSNTVLNMKLIKISATPDYFQLGLRAAFGSQEMSETPFHPFPMHFPRFLNGNSKRMLDVLISDYTINSLLYHMHKNDAIMFRVGPETPKLSGLLKTTCSDEDYDDFEDFVNFE</sequence>
<dbReference type="SUPFAM" id="SSF55394">
    <property type="entry name" value="Bactericidal permeability-increasing protein, BPI"/>
    <property type="match status" value="2"/>
</dbReference>
<feature type="domain" description="Lipid-binding serum glycoprotein C-terminal" evidence="1">
    <location>
        <begin position="269"/>
        <end position="339"/>
    </location>
</feature>
<protein>
    <submittedName>
        <fullName evidence="3">BPI2 domain-containing protein</fullName>
    </submittedName>
</protein>
<dbReference type="InterPro" id="IPR032942">
    <property type="entry name" value="BPI/LBP/Plunc"/>
</dbReference>
<dbReference type="InterPro" id="IPR017943">
    <property type="entry name" value="Bactericidal_perm-incr_a/b_dom"/>
</dbReference>
<reference evidence="3" key="1">
    <citation type="submission" date="2017-02" db="UniProtKB">
        <authorList>
            <consortium name="WormBaseParasite"/>
        </authorList>
    </citation>
    <scope>IDENTIFICATION</scope>
</reference>
<dbReference type="Gene3D" id="3.15.10.10">
    <property type="entry name" value="Bactericidal permeability-increasing protein, domain 1"/>
    <property type="match status" value="1"/>
</dbReference>
<dbReference type="STRING" id="1147741.A0A0R3RM52"/>
<dbReference type="WBParaSite" id="EEL_0000256201-mRNA-1">
    <property type="protein sequence ID" value="EEL_0000256201-mRNA-1"/>
    <property type="gene ID" value="EEL_0000256201"/>
</dbReference>
<evidence type="ECO:0000313" key="2">
    <source>
        <dbReference type="Proteomes" id="UP000050640"/>
    </source>
</evidence>
<dbReference type="Gene3D" id="3.15.20.10">
    <property type="entry name" value="Bactericidal permeability-increasing protein, domain 2"/>
    <property type="match status" value="1"/>
</dbReference>
<organism evidence="2 3">
    <name type="scientific">Elaeophora elaphi</name>
    <dbReference type="NCBI Taxonomy" id="1147741"/>
    <lineage>
        <taxon>Eukaryota</taxon>
        <taxon>Metazoa</taxon>
        <taxon>Ecdysozoa</taxon>
        <taxon>Nematoda</taxon>
        <taxon>Chromadorea</taxon>
        <taxon>Rhabditida</taxon>
        <taxon>Spirurina</taxon>
        <taxon>Spiruromorpha</taxon>
        <taxon>Filarioidea</taxon>
        <taxon>Onchocercidae</taxon>
        <taxon>Elaeophora</taxon>
    </lineage>
</organism>
<dbReference type="AlphaFoldDB" id="A0A0R3RM52"/>
<dbReference type="Pfam" id="PF02886">
    <property type="entry name" value="LBP_BPI_CETP_C"/>
    <property type="match status" value="1"/>
</dbReference>
<dbReference type="PANTHER" id="PTHR10504">
    <property type="entry name" value="BACTERICIDAL PERMEABILITY-INCREASING BPI PROTEIN-RELATED"/>
    <property type="match status" value="1"/>
</dbReference>
<dbReference type="PANTHER" id="PTHR10504:SF144">
    <property type="entry name" value="BPI1 DOMAIN-CONTAINING PROTEIN"/>
    <property type="match status" value="1"/>
</dbReference>
<evidence type="ECO:0000259" key="1">
    <source>
        <dbReference type="Pfam" id="PF02886"/>
    </source>
</evidence>
<evidence type="ECO:0000313" key="3">
    <source>
        <dbReference type="WBParaSite" id="EEL_0000256201-mRNA-1"/>
    </source>
</evidence>
<dbReference type="GO" id="GO:0005615">
    <property type="term" value="C:extracellular space"/>
    <property type="evidence" value="ECO:0007669"/>
    <property type="project" value="TreeGrafter"/>
</dbReference>
<proteinExistence type="predicted"/>
<dbReference type="GO" id="GO:0008289">
    <property type="term" value="F:lipid binding"/>
    <property type="evidence" value="ECO:0007669"/>
    <property type="project" value="InterPro"/>
</dbReference>
<accession>A0A0R3RM52</accession>